<evidence type="ECO:0000256" key="5">
    <source>
        <dbReference type="SAM" id="Phobius"/>
    </source>
</evidence>
<feature type="transmembrane region" description="Helical" evidence="5">
    <location>
        <begin position="7"/>
        <end position="28"/>
    </location>
</feature>
<name>A0A1U7ETL7_NATPD</name>
<protein>
    <submittedName>
        <fullName evidence="7">Signal peptide peptidase SppA</fullName>
        <ecNumber evidence="7">3.4.21.-</ecNumber>
    </submittedName>
</protein>
<dbReference type="Proteomes" id="UP000002698">
    <property type="component" value="Chromosome"/>
</dbReference>
<dbReference type="KEGG" id="nph:NP_0348A"/>
<dbReference type="InterPro" id="IPR029045">
    <property type="entry name" value="ClpP/crotonase-like_dom_sf"/>
</dbReference>
<dbReference type="eggNOG" id="arCOG01311">
    <property type="taxonomic scope" value="Archaea"/>
</dbReference>
<dbReference type="EnsemblBacteria" id="CAI48265">
    <property type="protein sequence ID" value="CAI48265"/>
    <property type="gene ID" value="NP_0348A"/>
</dbReference>
<keyword evidence="5" id="KW-0472">Membrane</keyword>
<evidence type="ECO:0000256" key="4">
    <source>
        <dbReference type="ARBA" id="ARBA00022825"/>
    </source>
</evidence>
<gene>
    <name evidence="7" type="primary">sppA1</name>
    <name evidence="7" type="ordered locus">NP_0348A</name>
</gene>
<dbReference type="InterPro" id="IPR002142">
    <property type="entry name" value="Peptidase_S49"/>
</dbReference>
<dbReference type="SUPFAM" id="SSF52096">
    <property type="entry name" value="ClpP/crotonase"/>
    <property type="match status" value="1"/>
</dbReference>
<evidence type="ECO:0000256" key="3">
    <source>
        <dbReference type="ARBA" id="ARBA00022801"/>
    </source>
</evidence>
<keyword evidence="5" id="KW-0812">Transmembrane</keyword>
<dbReference type="NCBIfam" id="TIGR00706">
    <property type="entry name" value="SppA_dom"/>
    <property type="match status" value="1"/>
</dbReference>
<keyword evidence="4" id="KW-0720">Serine protease</keyword>
<keyword evidence="2" id="KW-0645">Protease</keyword>
<dbReference type="OrthoDB" id="31107at2157"/>
<comment type="similarity">
    <text evidence="1">Belongs to the peptidase S49 family.</text>
</comment>
<dbReference type="GO" id="GO:0006508">
    <property type="term" value="P:proteolysis"/>
    <property type="evidence" value="ECO:0007669"/>
    <property type="project" value="UniProtKB-KW"/>
</dbReference>
<feature type="transmembrane region" description="Helical" evidence="5">
    <location>
        <begin position="34"/>
        <end position="52"/>
    </location>
</feature>
<dbReference type="PANTHER" id="PTHR33209:SF1">
    <property type="entry name" value="PEPTIDASE S49 DOMAIN-CONTAINING PROTEIN"/>
    <property type="match status" value="1"/>
</dbReference>
<dbReference type="HOGENOM" id="CLU_046540_0_2_2"/>
<dbReference type="InterPro" id="IPR004635">
    <property type="entry name" value="Pept_S49_SppA"/>
</dbReference>
<keyword evidence="3 7" id="KW-0378">Hydrolase</keyword>
<dbReference type="EC" id="3.4.21.-" evidence="7"/>
<evidence type="ECO:0000256" key="1">
    <source>
        <dbReference type="ARBA" id="ARBA00008683"/>
    </source>
</evidence>
<proteinExistence type="inferred from homology"/>
<dbReference type="STRING" id="348780.NP_0348A"/>
<dbReference type="CDD" id="cd07023">
    <property type="entry name" value="S49_Sppa_N_C"/>
    <property type="match status" value="1"/>
</dbReference>
<keyword evidence="8" id="KW-1185">Reference proteome</keyword>
<dbReference type="Gene3D" id="3.90.226.10">
    <property type="entry name" value="2-enoyl-CoA Hydratase, Chain A, domain 1"/>
    <property type="match status" value="1"/>
</dbReference>
<organism evidence="7 8">
    <name type="scientific">Natronomonas pharaonis (strain ATCC 35678 / DSM 2160 / CIP 103997 / JCM 8858 / NBRC 14720 / NCIMB 2260 / Gabara)</name>
    <name type="common">Halobacterium pharaonis</name>
    <dbReference type="NCBI Taxonomy" id="348780"/>
    <lineage>
        <taxon>Archaea</taxon>
        <taxon>Methanobacteriati</taxon>
        <taxon>Methanobacteriota</taxon>
        <taxon>Stenosarchaea group</taxon>
        <taxon>Halobacteria</taxon>
        <taxon>Halobacteriales</taxon>
        <taxon>Natronomonadaceae</taxon>
        <taxon>Natronomonas</taxon>
    </lineage>
</organism>
<evidence type="ECO:0000313" key="8">
    <source>
        <dbReference type="Proteomes" id="UP000002698"/>
    </source>
</evidence>
<sequence length="332" mass="34978">MSRIATASRVVLGVFVAAVVAVAGWVIFIEVPTTMADLVGVVFVIVAATVGLRIGGNIATSLAPGYNVAEVAVEGPITRDGGGGMPLSPPGSPGADDIVEQIEDADADDNVEALLLRLNTPGGAVVPSDDIRLAAEAFDGPTVAYTTDACASGGYWIASGCDELWARRGSVVGSIGVRGSRMTAAELLDRAGVEYEQLTAGEYKEAGVPFDDLGDDERQYLQGIVDDYYDQFVETVAEGREMEPSAVRETEAKVFLGEEAFERGLVDDLGTKDEVCERLEEVLGTEVETTELEPQQGLAARLQGGAERVAYAFGAGLAGRFVDAEGEFRFRV</sequence>
<accession>A0A1U7ETL7</accession>
<dbReference type="GO" id="GO:0008236">
    <property type="term" value="F:serine-type peptidase activity"/>
    <property type="evidence" value="ECO:0007669"/>
    <property type="project" value="UniProtKB-KW"/>
</dbReference>
<dbReference type="InterPro" id="IPR047272">
    <property type="entry name" value="S49_SppA_C"/>
</dbReference>
<evidence type="ECO:0000259" key="6">
    <source>
        <dbReference type="Pfam" id="PF01343"/>
    </source>
</evidence>
<evidence type="ECO:0000313" key="7">
    <source>
        <dbReference type="EMBL" id="CAI48265.2"/>
    </source>
</evidence>
<dbReference type="EMBL" id="CR936257">
    <property type="protein sequence ID" value="CAI48265.2"/>
    <property type="molecule type" value="Genomic_DNA"/>
</dbReference>
<reference evidence="7 8" key="1">
    <citation type="journal article" date="2005" name="Genome Res.">
        <title>Living with two extremes: conclusions from the genome sequence of Natronomonas pharaonis.</title>
        <authorList>
            <person name="Falb M."/>
            <person name="Pfeiffer F."/>
            <person name="Palm P."/>
            <person name="Rodewald K."/>
            <person name="Hickmann V."/>
            <person name="Tittor J."/>
            <person name="Oesterhelt D."/>
        </authorList>
    </citation>
    <scope>NUCLEOTIDE SEQUENCE [LARGE SCALE GENOMIC DNA]</scope>
    <source>
        <strain evidence="8">ATCC 35678 / DSM 2160 / CIP 103997 / JCM 8858 / NBRC 14720 / NCIMB 2260 / Gabara</strain>
    </source>
</reference>
<keyword evidence="5" id="KW-1133">Transmembrane helix</keyword>
<dbReference type="AlphaFoldDB" id="A0A1U7ETL7"/>
<evidence type="ECO:0000256" key="2">
    <source>
        <dbReference type="ARBA" id="ARBA00022670"/>
    </source>
</evidence>
<feature type="domain" description="Peptidase S49" evidence="6">
    <location>
        <begin position="141"/>
        <end position="281"/>
    </location>
</feature>
<dbReference type="Gene3D" id="6.20.330.10">
    <property type="match status" value="1"/>
</dbReference>
<dbReference type="PANTHER" id="PTHR33209">
    <property type="entry name" value="PROTEASE 4"/>
    <property type="match status" value="1"/>
</dbReference>
<dbReference type="Pfam" id="PF01343">
    <property type="entry name" value="Peptidase_S49"/>
    <property type="match status" value="1"/>
</dbReference>